<dbReference type="AlphaFoldDB" id="A0A6J8EJI4"/>
<feature type="compositionally biased region" description="Basic and acidic residues" evidence="1">
    <location>
        <begin position="14"/>
        <end position="40"/>
    </location>
</feature>
<accession>A0A6J8EJI4</accession>
<dbReference type="GO" id="GO:0003676">
    <property type="term" value="F:nucleic acid binding"/>
    <property type="evidence" value="ECO:0007669"/>
    <property type="project" value="InterPro"/>
</dbReference>
<dbReference type="SUPFAM" id="SSF57756">
    <property type="entry name" value="Retrovirus zinc finger-like domains"/>
    <property type="match status" value="1"/>
</dbReference>
<keyword evidence="3" id="KW-1185">Reference proteome</keyword>
<feature type="compositionally biased region" description="Basic and acidic residues" evidence="1">
    <location>
        <begin position="80"/>
        <end position="92"/>
    </location>
</feature>
<evidence type="ECO:0008006" key="4">
    <source>
        <dbReference type="Google" id="ProtNLM"/>
    </source>
</evidence>
<feature type="compositionally biased region" description="Basic and acidic residues" evidence="1">
    <location>
        <begin position="61"/>
        <end position="73"/>
    </location>
</feature>
<feature type="region of interest" description="Disordered" evidence="1">
    <location>
        <begin position="53"/>
        <end position="135"/>
    </location>
</feature>
<dbReference type="GO" id="GO:0008270">
    <property type="term" value="F:zinc ion binding"/>
    <property type="evidence" value="ECO:0007669"/>
    <property type="project" value="InterPro"/>
</dbReference>
<protein>
    <recommendedName>
        <fullName evidence="4">CCHC-type domain-containing protein</fullName>
    </recommendedName>
</protein>
<gene>
    <name evidence="2" type="ORF">MCOR_52767</name>
</gene>
<name>A0A6J8EJI4_MYTCO</name>
<feature type="region of interest" description="Disordered" evidence="1">
    <location>
        <begin position="12"/>
        <end position="40"/>
    </location>
</feature>
<evidence type="ECO:0000313" key="2">
    <source>
        <dbReference type="EMBL" id="CAC5420548.1"/>
    </source>
</evidence>
<proteinExistence type="predicted"/>
<dbReference type="Proteomes" id="UP000507470">
    <property type="component" value="Unassembled WGS sequence"/>
</dbReference>
<dbReference type="OrthoDB" id="5989862at2759"/>
<organism evidence="2 3">
    <name type="scientific">Mytilus coruscus</name>
    <name type="common">Sea mussel</name>
    <dbReference type="NCBI Taxonomy" id="42192"/>
    <lineage>
        <taxon>Eukaryota</taxon>
        <taxon>Metazoa</taxon>
        <taxon>Spiralia</taxon>
        <taxon>Lophotrochozoa</taxon>
        <taxon>Mollusca</taxon>
        <taxon>Bivalvia</taxon>
        <taxon>Autobranchia</taxon>
        <taxon>Pteriomorphia</taxon>
        <taxon>Mytilida</taxon>
        <taxon>Mytiloidea</taxon>
        <taxon>Mytilidae</taxon>
        <taxon>Mytilinae</taxon>
        <taxon>Mytilus</taxon>
    </lineage>
</organism>
<evidence type="ECO:0000256" key="1">
    <source>
        <dbReference type="SAM" id="MobiDB-lite"/>
    </source>
</evidence>
<sequence>MYLCIGRYMSDSELASKESVESDRNSDEKKRNKLIRIADKSEGGWNTVQEYLSDKFSSNTEDEKRIRATESRAVRKIKSAKTEKKQDCKRPTEAAGAPSQGTHNGGSVIPTISTQQPFRSSQEQDGPSRQAKSGDMCYSFANLGHLARDCRAKDKKSRY</sequence>
<dbReference type="InterPro" id="IPR036875">
    <property type="entry name" value="Znf_CCHC_sf"/>
</dbReference>
<reference evidence="2 3" key="1">
    <citation type="submission" date="2020-06" db="EMBL/GenBank/DDBJ databases">
        <authorList>
            <person name="Li R."/>
            <person name="Bekaert M."/>
        </authorList>
    </citation>
    <scope>NUCLEOTIDE SEQUENCE [LARGE SCALE GENOMIC DNA]</scope>
    <source>
        <strain evidence="3">wild</strain>
    </source>
</reference>
<evidence type="ECO:0000313" key="3">
    <source>
        <dbReference type="Proteomes" id="UP000507470"/>
    </source>
</evidence>
<feature type="compositionally biased region" description="Polar residues" evidence="1">
    <location>
        <begin position="110"/>
        <end position="131"/>
    </location>
</feature>
<dbReference type="EMBL" id="CACVKT020009160">
    <property type="protein sequence ID" value="CAC5420548.1"/>
    <property type="molecule type" value="Genomic_DNA"/>
</dbReference>